<dbReference type="HAMAP" id="MF_00530">
    <property type="entry name" value="ATP_synth_epsil_bac"/>
    <property type="match status" value="1"/>
</dbReference>
<keyword evidence="3 8" id="KW-0813">Transport</keyword>
<feature type="domain" description="ATP synthase F1 complex delta/epsilon subunit N-terminal" evidence="11">
    <location>
        <begin position="6"/>
        <end position="84"/>
    </location>
</feature>
<dbReference type="CDD" id="cd12152">
    <property type="entry name" value="F1-ATPase_delta"/>
    <property type="match status" value="1"/>
</dbReference>
<keyword evidence="8" id="KW-1003">Cell membrane</keyword>
<dbReference type="PANTHER" id="PTHR13822">
    <property type="entry name" value="ATP SYNTHASE DELTA/EPSILON CHAIN"/>
    <property type="match status" value="1"/>
</dbReference>
<keyword evidence="7 8" id="KW-0066">ATP synthesis</keyword>
<evidence type="ECO:0000256" key="4">
    <source>
        <dbReference type="ARBA" id="ARBA00023065"/>
    </source>
</evidence>
<proteinExistence type="inferred from homology"/>
<dbReference type="InterPro" id="IPR001469">
    <property type="entry name" value="ATP_synth_F1_dsu/esu"/>
</dbReference>
<dbReference type="InterPro" id="IPR036794">
    <property type="entry name" value="ATP_F1_dsu/esu_C_sf"/>
</dbReference>
<reference evidence="12 13" key="1">
    <citation type="submission" date="2011-04" db="EMBL/GenBank/DDBJ databases">
        <title>The Genome Sequence of Clostridium citroniae WAL-19142.</title>
        <authorList>
            <consortium name="The Broad Institute Genome Sequencing Platform"/>
            <person name="Earl A."/>
            <person name="Ward D."/>
            <person name="Feldgarden M."/>
            <person name="Gevers D."/>
            <person name="Warren Y.A."/>
            <person name="Tyrrell K.L."/>
            <person name="Citron D.M."/>
            <person name="Goldstein E.J."/>
            <person name="Daigneault M."/>
            <person name="Allen-Vercoe E."/>
            <person name="Young S.K."/>
            <person name="Zeng Q."/>
            <person name="Gargeya S."/>
            <person name="Fitzgerald M."/>
            <person name="Haas B."/>
            <person name="Abouelleil A."/>
            <person name="Alvarado L."/>
            <person name="Arachchi H.M."/>
            <person name="Berlin A."/>
            <person name="Brown A."/>
            <person name="Chapman S.B."/>
            <person name="Chen Z."/>
            <person name="Dunbar C."/>
            <person name="Freedman E."/>
            <person name="Gearin G."/>
            <person name="Gellesch M."/>
            <person name="Goldberg J."/>
            <person name="Griggs A."/>
            <person name="Gujja S."/>
            <person name="Heilman E.R."/>
            <person name="Heiman D."/>
            <person name="Howarth C."/>
            <person name="Larson L."/>
            <person name="Lui A."/>
            <person name="MacDonald P.J."/>
            <person name="Mehta T."/>
            <person name="Montmayeur A."/>
            <person name="Murphy C."/>
            <person name="Neiman D."/>
            <person name="Pearson M."/>
            <person name="Priest M."/>
            <person name="Roberts A."/>
            <person name="Saif S."/>
            <person name="Shea T."/>
            <person name="Shenoy N."/>
            <person name="Sisk P."/>
            <person name="Stolte C."/>
            <person name="Sykes S."/>
            <person name="White J."/>
            <person name="Yandava C."/>
            <person name="Wortman J."/>
            <person name="Nusbaum C."/>
            <person name="Birren B."/>
        </authorList>
    </citation>
    <scope>NUCLEOTIDE SEQUENCE [LARGE SCALE GENOMIC DNA]</scope>
    <source>
        <strain evidence="12 13">WAL-19142</strain>
    </source>
</reference>
<accession>A0A0J9BY42</accession>
<evidence type="ECO:0000256" key="7">
    <source>
        <dbReference type="ARBA" id="ARBA00023310"/>
    </source>
</evidence>
<dbReference type="RefSeq" id="WP_007864583.1">
    <property type="nucleotide sequence ID" value="NZ_KQ235880.1"/>
</dbReference>
<evidence type="ECO:0000259" key="10">
    <source>
        <dbReference type="Pfam" id="PF00401"/>
    </source>
</evidence>
<evidence type="ECO:0000256" key="3">
    <source>
        <dbReference type="ARBA" id="ARBA00022448"/>
    </source>
</evidence>
<dbReference type="PANTHER" id="PTHR13822:SF10">
    <property type="entry name" value="ATP SYNTHASE EPSILON CHAIN, CHLOROPLASTIC"/>
    <property type="match status" value="1"/>
</dbReference>
<dbReference type="InterPro" id="IPR036771">
    <property type="entry name" value="ATPsynth_dsu/esu_N"/>
</dbReference>
<dbReference type="SUPFAM" id="SSF46604">
    <property type="entry name" value="Epsilon subunit of F1F0-ATP synthase C-terminal domain"/>
    <property type="match status" value="1"/>
</dbReference>
<dbReference type="Pfam" id="PF00401">
    <property type="entry name" value="ATP-synt_DE"/>
    <property type="match status" value="1"/>
</dbReference>
<keyword evidence="4 8" id="KW-0406">Ion transport</keyword>
<keyword evidence="5 8" id="KW-0472">Membrane</keyword>
<dbReference type="GO" id="GO:0045259">
    <property type="term" value="C:proton-transporting ATP synthase complex"/>
    <property type="evidence" value="ECO:0007669"/>
    <property type="project" value="UniProtKB-KW"/>
</dbReference>
<gene>
    <name evidence="8" type="primary">atpC</name>
    <name evidence="12" type="ORF">HMPREF9470_03797</name>
</gene>
<evidence type="ECO:0000256" key="5">
    <source>
        <dbReference type="ARBA" id="ARBA00023136"/>
    </source>
</evidence>
<dbReference type="GO" id="GO:0046933">
    <property type="term" value="F:proton-transporting ATP synthase activity, rotational mechanism"/>
    <property type="evidence" value="ECO:0007669"/>
    <property type="project" value="UniProtKB-UniRule"/>
</dbReference>
<dbReference type="Gene3D" id="1.20.5.440">
    <property type="entry name" value="ATP synthase delta/epsilon subunit, C-terminal domain"/>
    <property type="match status" value="1"/>
</dbReference>
<dbReference type="InterPro" id="IPR020547">
    <property type="entry name" value="ATP_synth_F1_esu_C"/>
</dbReference>
<evidence type="ECO:0000313" key="12">
    <source>
        <dbReference type="EMBL" id="KMW17144.1"/>
    </source>
</evidence>
<evidence type="ECO:0000259" key="11">
    <source>
        <dbReference type="Pfam" id="PF02823"/>
    </source>
</evidence>
<dbReference type="InterPro" id="IPR020546">
    <property type="entry name" value="ATP_synth_F1_dsu/esu_N"/>
</dbReference>
<dbReference type="Gene3D" id="2.60.15.10">
    <property type="entry name" value="F0F1 ATP synthase delta/epsilon subunit, N-terminal"/>
    <property type="match status" value="1"/>
</dbReference>
<name>A0A0J9BY42_9FIRM</name>
<dbReference type="PATRIC" id="fig|742734.4.peg.4069"/>
<comment type="similarity">
    <text evidence="2 8 9">Belongs to the ATPase epsilon chain family.</text>
</comment>
<comment type="function">
    <text evidence="8">Produces ATP from ADP in the presence of a proton gradient across the membrane.</text>
</comment>
<dbReference type="NCBIfam" id="TIGR01216">
    <property type="entry name" value="ATP_synt_epsi"/>
    <property type="match status" value="1"/>
</dbReference>
<evidence type="ECO:0000313" key="13">
    <source>
        <dbReference type="Proteomes" id="UP000037392"/>
    </source>
</evidence>
<keyword evidence="8" id="KW-0375">Hydrogen ion transport</keyword>
<dbReference type="Pfam" id="PF02823">
    <property type="entry name" value="ATP-synt_DE_N"/>
    <property type="match status" value="1"/>
</dbReference>
<evidence type="ECO:0000256" key="6">
    <source>
        <dbReference type="ARBA" id="ARBA00023196"/>
    </source>
</evidence>
<dbReference type="OrthoDB" id="9804110at2"/>
<evidence type="ECO:0000256" key="9">
    <source>
        <dbReference type="RuleBase" id="RU003656"/>
    </source>
</evidence>
<evidence type="ECO:0000256" key="1">
    <source>
        <dbReference type="ARBA" id="ARBA00004202"/>
    </source>
</evidence>
<comment type="subcellular location">
    <subcellularLocation>
        <location evidence="1 8">Cell membrane</location>
        <topology evidence="1 8">Peripheral membrane protein</topology>
    </subcellularLocation>
</comment>
<keyword evidence="6 8" id="KW-0139">CF(1)</keyword>
<dbReference type="GO" id="GO:0005886">
    <property type="term" value="C:plasma membrane"/>
    <property type="evidence" value="ECO:0007669"/>
    <property type="project" value="UniProtKB-SubCell"/>
</dbReference>
<comment type="caution">
    <text evidence="12">The sequence shown here is derived from an EMBL/GenBank/DDBJ whole genome shotgun (WGS) entry which is preliminary data.</text>
</comment>
<evidence type="ECO:0000256" key="8">
    <source>
        <dbReference type="HAMAP-Rule" id="MF_00530"/>
    </source>
</evidence>
<feature type="domain" description="ATP synthase epsilon subunit C-terminal" evidence="10">
    <location>
        <begin position="88"/>
        <end position="130"/>
    </location>
</feature>
<protein>
    <recommendedName>
        <fullName evidence="8">ATP synthase epsilon chain</fullName>
    </recommendedName>
    <alternativeName>
        <fullName evidence="8">ATP synthase F1 sector epsilon subunit</fullName>
    </alternativeName>
    <alternativeName>
        <fullName evidence="8">F-ATPase epsilon subunit</fullName>
    </alternativeName>
</protein>
<dbReference type="SUPFAM" id="SSF51344">
    <property type="entry name" value="Epsilon subunit of F1F0-ATP synthase N-terminal domain"/>
    <property type="match status" value="1"/>
</dbReference>
<evidence type="ECO:0000256" key="2">
    <source>
        <dbReference type="ARBA" id="ARBA00005712"/>
    </source>
</evidence>
<dbReference type="AlphaFoldDB" id="A0A0J9BY42"/>
<dbReference type="GeneID" id="93162698"/>
<organism evidence="12 13">
    <name type="scientific">[Clostridium] citroniae WAL-19142</name>
    <dbReference type="NCBI Taxonomy" id="742734"/>
    <lineage>
        <taxon>Bacteria</taxon>
        <taxon>Bacillati</taxon>
        <taxon>Bacillota</taxon>
        <taxon>Clostridia</taxon>
        <taxon>Lachnospirales</taxon>
        <taxon>Lachnospiraceae</taxon>
        <taxon>Enterocloster</taxon>
    </lineage>
</organism>
<dbReference type="GO" id="GO:0005524">
    <property type="term" value="F:ATP binding"/>
    <property type="evidence" value="ECO:0007669"/>
    <property type="project" value="UniProtKB-UniRule"/>
</dbReference>
<dbReference type="EMBL" id="ADLK01000028">
    <property type="protein sequence ID" value="KMW17144.1"/>
    <property type="molecule type" value="Genomic_DNA"/>
</dbReference>
<dbReference type="Proteomes" id="UP000037392">
    <property type="component" value="Unassembled WGS sequence"/>
</dbReference>
<sequence length="137" mass="15570">MSTFWLKIVASDHIFYNGNCETLVVPAHDGEFGILPHHEAMILATQEGELRFRIPGEGQWKEAVVGRGIVQVVNNRVTMIVDTAERPEDIDAVRAKEALERAEEQMRQKQSLREFRMSQASMARALTRLKGSHLKEL</sequence>
<comment type="subunit">
    <text evidence="8 9">F-type ATPases have 2 components, CF(1) - the catalytic core - and CF(0) - the membrane proton channel. CF(1) has five subunits: alpha(3), beta(3), gamma(1), delta(1), epsilon(1). CF(0) has three main subunits: a, b and c.</text>
</comment>